<dbReference type="EMBL" id="VTPC01090587">
    <property type="protein sequence ID" value="KAF2882814.1"/>
    <property type="molecule type" value="Genomic_DNA"/>
</dbReference>
<name>A0A8K0CB27_IGNLU</name>
<dbReference type="Proteomes" id="UP000801492">
    <property type="component" value="Unassembled WGS sequence"/>
</dbReference>
<proteinExistence type="predicted"/>
<accession>A0A8K0CB27</accession>
<comment type="caution">
    <text evidence="1">The sequence shown here is derived from an EMBL/GenBank/DDBJ whole genome shotgun (WGS) entry which is preliminary data.</text>
</comment>
<dbReference type="OrthoDB" id="6746837at2759"/>
<dbReference type="AlphaFoldDB" id="A0A8K0CB27"/>
<gene>
    <name evidence="1" type="ORF">ILUMI_23326</name>
</gene>
<reference evidence="1" key="1">
    <citation type="submission" date="2019-08" db="EMBL/GenBank/DDBJ databases">
        <title>The genome of the North American firefly Photinus pyralis.</title>
        <authorList>
            <consortium name="Photinus pyralis genome working group"/>
            <person name="Fallon T.R."/>
            <person name="Sander Lower S.E."/>
            <person name="Weng J.-K."/>
        </authorList>
    </citation>
    <scope>NUCLEOTIDE SEQUENCE</scope>
    <source>
        <strain evidence="1">TRF0915ILg1</strain>
        <tissue evidence="1">Whole body</tissue>
    </source>
</reference>
<organism evidence="1 2">
    <name type="scientific">Ignelater luminosus</name>
    <name type="common">Cucubano</name>
    <name type="synonym">Pyrophorus luminosus</name>
    <dbReference type="NCBI Taxonomy" id="2038154"/>
    <lineage>
        <taxon>Eukaryota</taxon>
        <taxon>Metazoa</taxon>
        <taxon>Ecdysozoa</taxon>
        <taxon>Arthropoda</taxon>
        <taxon>Hexapoda</taxon>
        <taxon>Insecta</taxon>
        <taxon>Pterygota</taxon>
        <taxon>Neoptera</taxon>
        <taxon>Endopterygota</taxon>
        <taxon>Coleoptera</taxon>
        <taxon>Polyphaga</taxon>
        <taxon>Elateriformia</taxon>
        <taxon>Elateroidea</taxon>
        <taxon>Elateridae</taxon>
        <taxon>Agrypninae</taxon>
        <taxon>Pyrophorini</taxon>
        <taxon>Ignelater</taxon>
    </lineage>
</organism>
<sequence length="279" mass="32026">MYNAIVSWIKNNLIYNADSKTISDQEFNSELRKTIKGYNNTFTISEALIAPEESLITMDIEIGGQHVKTIQATHVNDKNEKEGSHIILTNEKGDILKQTQKINENKPRVPVLLPQVTEKVFSSRTRSKTELTYKELISQECTQKQVEKFEELKREKGQSDENAEVLGIPLPFRSVGERSSLTNLHNLMEQCPQPQPPLINKQLKTLQLNADQAIIMAEQVQRMKTGMERLQEIIRKFNCTEKFKQDIDFIIANVGPAIAKAEQMRRSEQAIYKTHKRTD</sequence>
<keyword evidence="2" id="KW-1185">Reference proteome</keyword>
<evidence type="ECO:0000313" key="2">
    <source>
        <dbReference type="Proteomes" id="UP000801492"/>
    </source>
</evidence>
<evidence type="ECO:0000313" key="1">
    <source>
        <dbReference type="EMBL" id="KAF2882814.1"/>
    </source>
</evidence>
<protein>
    <submittedName>
        <fullName evidence="1">Uncharacterized protein</fullName>
    </submittedName>
</protein>